<sequence>MYRKNGSLENQYKFNEVFSLRTQITKLQTKITKINSGDGDEDTKQQLIEIIQTQIQQLESQIQRIESQQSKAAASTEEVSDPSNLSQNASTVKDPYSNNKFDILV</sequence>
<organism evidence="1 2">
    <name type="scientific">Anoxybacterium hadale</name>
    <dbReference type="NCBI Taxonomy" id="3408580"/>
    <lineage>
        <taxon>Bacteria</taxon>
        <taxon>Bacillati</taxon>
        <taxon>Bacillota</taxon>
        <taxon>Clostridia</taxon>
        <taxon>Peptostreptococcales</taxon>
        <taxon>Anaerovoracaceae</taxon>
        <taxon>Anoxybacterium</taxon>
    </lineage>
</organism>
<protein>
    <submittedName>
        <fullName evidence="1">Uncharacterized protein</fullName>
    </submittedName>
</protein>
<evidence type="ECO:0000313" key="1">
    <source>
        <dbReference type="EMBL" id="QOX64220.1"/>
    </source>
</evidence>
<gene>
    <name evidence="1" type="ORF">FRZ06_13165</name>
</gene>
<proteinExistence type="predicted"/>
<dbReference type="Proteomes" id="UP000594014">
    <property type="component" value="Chromosome"/>
</dbReference>
<accession>A0ACD1ACL9</accession>
<name>A0ACD1ACL9_9FIRM</name>
<dbReference type="EMBL" id="CP042469">
    <property type="protein sequence ID" value="QOX64220.1"/>
    <property type="molecule type" value="Genomic_DNA"/>
</dbReference>
<reference evidence="1" key="1">
    <citation type="submission" date="2019-08" db="EMBL/GenBank/DDBJ databases">
        <title>Genome sequence of Clostridiales bacterium MT110.</title>
        <authorList>
            <person name="Cao J."/>
        </authorList>
    </citation>
    <scope>NUCLEOTIDE SEQUENCE</scope>
    <source>
        <strain evidence="1">MT110</strain>
    </source>
</reference>
<evidence type="ECO:0000313" key="2">
    <source>
        <dbReference type="Proteomes" id="UP000594014"/>
    </source>
</evidence>
<keyword evidence="2" id="KW-1185">Reference proteome</keyword>